<name>W9GHP2_9MICO</name>
<evidence type="ECO:0000256" key="1">
    <source>
        <dbReference type="SAM" id="Phobius"/>
    </source>
</evidence>
<keyword evidence="1" id="KW-1133">Transmembrane helix</keyword>
<protein>
    <submittedName>
        <fullName evidence="2">Uncharacterized protein</fullName>
    </submittedName>
</protein>
<dbReference type="EMBL" id="AWQS01000102">
    <property type="protein sequence ID" value="EWT05585.1"/>
    <property type="molecule type" value="Genomic_DNA"/>
</dbReference>
<keyword evidence="1" id="KW-0472">Membrane</keyword>
<feature type="transmembrane region" description="Helical" evidence="1">
    <location>
        <begin position="119"/>
        <end position="142"/>
    </location>
</feature>
<feature type="transmembrane region" description="Helical" evidence="1">
    <location>
        <begin position="86"/>
        <end position="113"/>
    </location>
</feature>
<keyword evidence="1" id="KW-0812">Transmembrane</keyword>
<keyword evidence="3" id="KW-1185">Reference proteome</keyword>
<gene>
    <name evidence="2" type="ORF">N864_03750</name>
</gene>
<feature type="transmembrane region" description="Helical" evidence="1">
    <location>
        <begin position="28"/>
        <end position="49"/>
    </location>
</feature>
<proteinExistence type="predicted"/>
<dbReference type="AlphaFoldDB" id="W9GHP2"/>
<evidence type="ECO:0000313" key="2">
    <source>
        <dbReference type="EMBL" id="EWT05585.1"/>
    </source>
</evidence>
<dbReference type="RefSeq" id="WP_034717243.1">
    <property type="nucleotide sequence ID" value="NZ_AWQS01000102.1"/>
</dbReference>
<comment type="caution">
    <text evidence="2">The sequence shown here is derived from an EMBL/GenBank/DDBJ whole genome shotgun (WGS) entry which is preliminary data.</text>
</comment>
<accession>W9GHP2</accession>
<dbReference type="InterPro" id="IPR045466">
    <property type="entry name" value="DUF6498"/>
</dbReference>
<organism evidence="2 3">
    <name type="scientific">Intrasporangium chromatireducens Q5-1</name>
    <dbReference type="NCBI Taxonomy" id="584657"/>
    <lineage>
        <taxon>Bacteria</taxon>
        <taxon>Bacillati</taxon>
        <taxon>Actinomycetota</taxon>
        <taxon>Actinomycetes</taxon>
        <taxon>Micrococcales</taxon>
        <taxon>Intrasporangiaceae</taxon>
        <taxon>Intrasporangium</taxon>
    </lineage>
</organism>
<feature type="transmembrane region" description="Helical" evidence="1">
    <location>
        <begin position="55"/>
        <end position="74"/>
    </location>
</feature>
<sequence>MNVLLRLIGVPILEALVARLPRPLARTLGITLAVCSNLLPFVALATRQITLGDVVLVYWIESVVIFGWSVIRALTSRAGSRDLRRFAPLFASVFFGIWSLVMGVWAAVIAGSMGLTGGVVQYVVIVGAILLSTTYSLAYQWFFRGQRDVVSPIMAVVPAIPRCLPLMAGTLVGAMTMTLLPDDQVRAGLALIAFRTVVDVATQVVVDILGERRLAAPSPAAPRVAAQAS</sequence>
<dbReference type="Pfam" id="PF20108">
    <property type="entry name" value="DUF6498"/>
    <property type="match status" value="1"/>
</dbReference>
<evidence type="ECO:0000313" key="3">
    <source>
        <dbReference type="Proteomes" id="UP000019494"/>
    </source>
</evidence>
<reference evidence="3" key="1">
    <citation type="submission" date="2013-08" db="EMBL/GenBank/DDBJ databases">
        <title>Intrasporangium oryzae NRRL B-24470.</title>
        <authorList>
            <person name="Liu H."/>
            <person name="Wang G."/>
        </authorList>
    </citation>
    <scope>NUCLEOTIDE SEQUENCE [LARGE SCALE GENOMIC DNA]</scope>
    <source>
        <strain evidence="3">Q5-1</strain>
    </source>
</reference>
<dbReference type="OrthoDB" id="5186541at2"/>
<dbReference type="PATRIC" id="fig|584657.3.peg.2519"/>
<dbReference type="Proteomes" id="UP000019494">
    <property type="component" value="Unassembled WGS sequence"/>
</dbReference>